<dbReference type="PRINTS" id="PR00032">
    <property type="entry name" value="HTHARAC"/>
</dbReference>
<dbReference type="AlphaFoldDB" id="A0A936YVW4"/>
<evidence type="ECO:0000313" key="5">
    <source>
        <dbReference type="EMBL" id="MBL0374941.1"/>
    </source>
</evidence>
<dbReference type="Proteomes" id="UP000633219">
    <property type="component" value="Unassembled WGS sequence"/>
</dbReference>
<dbReference type="PANTHER" id="PTHR43130:SF3">
    <property type="entry name" value="HTH-TYPE TRANSCRIPTIONAL REGULATOR RV1931C"/>
    <property type="match status" value="1"/>
</dbReference>
<dbReference type="Pfam" id="PF12833">
    <property type="entry name" value="HTH_18"/>
    <property type="match status" value="1"/>
</dbReference>
<feature type="domain" description="HTH araC/xylS-type" evidence="4">
    <location>
        <begin position="218"/>
        <end position="316"/>
    </location>
</feature>
<dbReference type="CDD" id="cd03136">
    <property type="entry name" value="GATase1_AraC_ArgR_like"/>
    <property type="match status" value="1"/>
</dbReference>
<sequence>MGSEPYRIGFILVPGFALMSFASAVEPLRAANLLAGRSLYDVRFFSSHSGRVSASTGAHVDAEPLPRKPDGLDALFVVAGGDPAAENPDPALFSCLRRMARWGVTIGGISGGPFLLAAAGLLADRRFTVHWEHASALMERWPDLHPERVRFVIDRDRITCGGGVAPLDLMHAIIESRQGSEFARSVSDWYLHTHVDAPASPQRSSIVERYRVHHKVLAAVLEKMEHAIEKPLSRADMAEFAGISERHLDRLFATVMQSGFQKEYLKMRLERARTLLRQSPMKISEIALACGFSGSSQFARAWRAMYGESPGSVRKS</sequence>
<dbReference type="InterPro" id="IPR020449">
    <property type="entry name" value="Tscrpt_reg_AraC-type_HTH"/>
</dbReference>
<evidence type="ECO:0000256" key="1">
    <source>
        <dbReference type="ARBA" id="ARBA00023015"/>
    </source>
</evidence>
<dbReference type="Pfam" id="PF01965">
    <property type="entry name" value="DJ-1_PfpI"/>
    <property type="match status" value="1"/>
</dbReference>
<evidence type="ECO:0000256" key="3">
    <source>
        <dbReference type="ARBA" id="ARBA00023163"/>
    </source>
</evidence>
<comment type="caution">
    <text evidence="5">The sequence shown here is derived from an EMBL/GenBank/DDBJ whole genome shotgun (WGS) entry which is preliminary data.</text>
</comment>
<keyword evidence="1" id="KW-0805">Transcription regulation</keyword>
<dbReference type="PROSITE" id="PS01124">
    <property type="entry name" value="HTH_ARAC_FAMILY_2"/>
    <property type="match status" value="1"/>
</dbReference>
<keyword evidence="6" id="KW-1185">Reference proteome</keyword>
<dbReference type="Gene3D" id="1.10.10.60">
    <property type="entry name" value="Homeodomain-like"/>
    <property type="match status" value="1"/>
</dbReference>
<dbReference type="EMBL" id="JAEQNC010000017">
    <property type="protein sequence ID" value="MBL0374941.1"/>
    <property type="molecule type" value="Genomic_DNA"/>
</dbReference>
<accession>A0A936YVW4</accession>
<evidence type="ECO:0000259" key="4">
    <source>
        <dbReference type="PROSITE" id="PS01124"/>
    </source>
</evidence>
<name>A0A936YVW4_9HYPH</name>
<protein>
    <submittedName>
        <fullName evidence="5">GlxA family transcriptional regulator</fullName>
    </submittedName>
</protein>
<organism evidence="5 6">
    <name type="scientific">Rhizobium setariae</name>
    <dbReference type="NCBI Taxonomy" id="2801340"/>
    <lineage>
        <taxon>Bacteria</taxon>
        <taxon>Pseudomonadati</taxon>
        <taxon>Pseudomonadota</taxon>
        <taxon>Alphaproteobacteria</taxon>
        <taxon>Hyphomicrobiales</taxon>
        <taxon>Rhizobiaceae</taxon>
        <taxon>Rhizobium/Agrobacterium group</taxon>
        <taxon>Rhizobium</taxon>
    </lineage>
</organism>
<dbReference type="GO" id="GO:0043565">
    <property type="term" value="F:sequence-specific DNA binding"/>
    <property type="evidence" value="ECO:0007669"/>
    <property type="project" value="InterPro"/>
</dbReference>
<proteinExistence type="predicted"/>
<keyword evidence="3" id="KW-0804">Transcription</keyword>
<gene>
    <name evidence="5" type="ORF">JJB09_23285</name>
</gene>
<dbReference type="SUPFAM" id="SSF46689">
    <property type="entry name" value="Homeodomain-like"/>
    <property type="match status" value="1"/>
</dbReference>
<dbReference type="PANTHER" id="PTHR43130">
    <property type="entry name" value="ARAC-FAMILY TRANSCRIPTIONAL REGULATOR"/>
    <property type="match status" value="1"/>
</dbReference>
<keyword evidence="2" id="KW-0238">DNA-binding</keyword>
<evidence type="ECO:0000256" key="2">
    <source>
        <dbReference type="ARBA" id="ARBA00023125"/>
    </source>
</evidence>
<dbReference type="InterPro" id="IPR009057">
    <property type="entry name" value="Homeodomain-like_sf"/>
</dbReference>
<dbReference type="InterPro" id="IPR052158">
    <property type="entry name" value="INH-QAR"/>
</dbReference>
<dbReference type="InterPro" id="IPR018060">
    <property type="entry name" value="HTH_AraC"/>
</dbReference>
<dbReference type="SMART" id="SM00342">
    <property type="entry name" value="HTH_ARAC"/>
    <property type="match status" value="1"/>
</dbReference>
<evidence type="ECO:0000313" key="6">
    <source>
        <dbReference type="Proteomes" id="UP000633219"/>
    </source>
</evidence>
<dbReference type="InterPro" id="IPR002818">
    <property type="entry name" value="DJ-1/PfpI"/>
</dbReference>
<dbReference type="InterPro" id="IPR029062">
    <property type="entry name" value="Class_I_gatase-like"/>
</dbReference>
<dbReference type="Gene3D" id="3.40.50.880">
    <property type="match status" value="1"/>
</dbReference>
<reference evidence="5" key="1">
    <citation type="submission" date="2021-01" db="EMBL/GenBank/DDBJ databases">
        <title>Rhizobium sp. strain KVB221 16S ribosomal RNA gene Genome sequencing and assembly.</title>
        <authorList>
            <person name="Kang M."/>
        </authorList>
    </citation>
    <scope>NUCLEOTIDE SEQUENCE</scope>
    <source>
        <strain evidence="5">KVB221</strain>
    </source>
</reference>
<dbReference type="RefSeq" id="WP_201663492.1">
    <property type="nucleotide sequence ID" value="NZ_JAEQNC010000017.1"/>
</dbReference>
<dbReference type="GO" id="GO:0003700">
    <property type="term" value="F:DNA-binding transcription factor activity"/>
    <property type="evidence" value="ECO:0007669"/>
    <property type="project" value="InterPro"/>
</dbReference>
<dbReference type="SUPFAM" id="SSF52317">
    <property type="entry name" value="Class I glutamine amidotransferase-like"/>
    <property type="match status" value="1"/>
</dbReference>